<name>A0AAN8BMG2_9TELE</name>
<sequence>MTSCRLYEEFGYRKLSSGGGKAEQCAVSVKRRIKFTFPRLSGLWRAVSSGMIMQPFLCAESSTTAAS</sequence>
<keyword evidence="2" id="KW-1185">Reference proteome</keyword>
<dbReference type="Proteomes" id="UP001335648">
    <property type="component" value="Unassembled WGS sequence"/>
</dbReference>
<reference evidence="1 2" key="1">
    <citation type="journal article" date="2023" name="Mol. Biol. Evol.">
        <title>Genomics of Secondarily Temperate Adaptation in the Only Non-Antarctic Icefish.</title>
        <authorList>
            <person name="Rivera-Colon A.G."/>
            <person name="Rayamajhi N."/>
            <person name="Minhas B.F."/>
            <person name="Madrigal G."/>
            <person name="Bilyk K.T."/>
            <person name="Yoon V."/>
            <person name="Hune M."/>
            <person name="Gregory S."/>
            <person name="Cheng C.H.C."/>
            <person name="Catchen J.M."/>
        </authorList>
    </citation>
    <scope>NUCLEOTIDE SEQUENCE [LARGE SCALE GENOMIC DNA]</scope>
    <source>
        <strain evidence="1">JC2023a</strain>
    </source>
</reference>
<proteinExistence type="predicted"/>
<comment type="caution">
    <text evidence="1">The sequence shown here is derived from an EMBL/GenBank/DDBJ whole genome shotgun (WGS) entry which is preliminary data.</text>
</comment>
<dbReference type="AlphaFoldDB" id="A0AAN8BMG2"/>
<accession>A0AAN8BMG2</accession>
<organism evidence="1 2">
    <name type="scientific">Champsocephalus esox</name>
    <name type="common">pike icefish</name>
    <dbReference type="NCBI Taxonomy" id="159716"/>
    <lineage>
        <taxon>Eukaryota</taxon>
        <taxon>Metazoa</taxon>
        <taxon>Chordata</taxon>
        <taxon>Craniata</taxon>
        <taxon>Vertebrata</taxon>
        <taxon>Euteleostomi</taxon>
        <taxon>Actinopterygii</taxon>
        <taxon>Neopterygii</taxon>
        <taxon>Teleostei</taxon>
        <taxon>Neoteleostei</taxon>
        <taxon>Acanthomorphata</taxon>
        <taxon>Eupercaria</taxon>
        <taxon>Perciformes</taxon>
        <taxon>Notothenioidei</taxon>
        <taxon>Channichthyidae</taxon>
        <taxon>Champsocephalus</taxon>
    </lineage>
</organism>
<evidence type="ECO:0000313" key="2">
    <source>
        <dbReference type="Proteomes" id="UP001335648"/>
    </source>
</evidence>
<dbReference type="EMBL" id="JAULUE010002058">
    <property type="protein sequence ID" value="KAK5887562.1"/>
    <property type="molecule type" value="Genomic_DNA"/>
</dbReference>
<gene>
    <name evidence="1" type="ORF">CesoFtcFv8_016157</name>
</gene>
<protein>
    <submittedName>
        <fullName evidence="1">Uncharacterized protein</fullName>
    </submittedName>
</protein>
<evidence type="ECO:0000313" key="1">
    <source>
        <dbReference type="EMBL" id="KAK5887562.1"/>
    </source>
</evidence>